<dbReference type="CDD" id="cd06526">
    <property type="entry name" value="metazoan_ACD"/>
    <property type="match status" value="1"/>
</dbReference>
<dbReference type="SUPFAM" id="SSF49764">
    <property type="entry name" value="HSP20-like chaperones"/>
    <property type="match status" value="1"/>
</dbReference>
<dbReference type="GO" id="GO:0005737">
    <property type="term" value="C:cytoplasm"/>
    <property type="evidence" value="ECO:0007669"/>
    <property type="project" value="TreeGrafter"/>
</dbReference>
<dbReference type="Proteomes" id="UP000494206">
    <property type="component" value="Unassembled WGS sequence"/>
</dbReference>
<dbReference type="InterPro" id="IPR008978">
    <property type="entry name" value="HSP20-like_chaperone"/>
</dbReference>
<comment type="similarity">
    <text evidence="1 2">Belongs to the small heat shock protein (HSP20) family.</text>
</comment>
<reference evidence="5 6" key="1">
    <citation type="submission" date="2020-04" db="EMBL/GenBank/DDBJ databases">
        <authorList>
            <person name="Laetsch R D."/>
            <person name="Stevens L."/>
            <person name="Kumar S."/>
            <person name="Blaxter L. M."/>
        </authorList>
    </citation>
    <scope>NUCLEOTIDE SEQUENCE [LARGE SCALE GENOMIC DNA]</scope>
</reference>
<dbReference type="InterPro" id="IPR001436">
    <property type="entry name" value="Alpha-crystallin/sHSP_animal"/>
</dbReference>
<gene>
    <name evidence="5" type="ORF">CBOVIS_LOCUS1602</name>
</gene>
<dbReference type="PROSITE" id="PS01031">
    <property type="entry name" value="SHSP"/>
    <property type="match status" value="1"/>
</dbReference>
<sequence>MSESTHKFVREEVEERHHRSTMDRRLGLRPPHFSPFFNHSSRFFDDFEFDRFGLRPYWAEQTLQNSHRIGDGVDLVNNDKEYNVTVDVSQFAPEELKVNIVDNQLIIEGKHSEKEDKYGTVERFFVRKYTLPAGVRPENIKSELSKEGLLTVKYEKQPEEKPKSIPITIVPKPN</sequence>
<organism evidence="5 6">
    <name type="scientific">Caenorhabditis bovis</name>
    <dbReference type="NCBI Taxonomy" id="2654633"/>
    <lineage>
        <taxon>Eukaryota</taxon>
        <taxon>Metazoa</taxon>
        <taxon>Ecdysozoa</taxon>
        <taxon>Nematoda</taxon>
        <taxon>Chromadorea</taxon>
        <taxon>Rhabditida</taxon>
        <taxon>Rhabditina</taxon>
        <taxon>Rhabditomorpha</taxon>
        <taxon>Rhabditoidea</taxon>
        <taxon>Rhabditidae</taxon>
        <taxon>Peloderinae</taxon>
        <taxon>Caenorhabditis</taxon>
    </lineage>
</organism>
<dbReference type="Gene3D" id="2.60.40.790">
    <property type="match status" value="1"/>
</dbReference>
<evidence type="ECO:0000256" key="1">
    <source>
        <dbReference type="PROSITE-ProRule" id="PRU00285"/>
    </source>
</evidence>
<dbReference type="OrthoDB" id="1431247at2759"/>
<protein>
    <recommendedName>
        <fullName evidence="4">SHSP domain-containing protein</fullName>
    </recommendedName>
</protein>
<dbReference type="GO" id="GO:0005634">
    <property type="term" value="C:nucleus"/>
    <property type="evidence" value="ECO:0007669"/>
    <property type="project" value="TreeGrafter"/>
</dbReference>
<name>A0A8S1E9M3_9PELO</name>
<feature type="domain" description="SHSP" evidence="4">
    <location>
        <begin position="64"/>
        <end position="170"/>
    </location>
</feature>
<evidence type="ECO:0000256" key="2">
    <source>
        <dbReference type="RuleBase" id="RU003616"/>
    </source>
</evidence>
<evidence type="ECO:0000313" key="5">
    <source>
        <dbReference type="EMBL" id="CAB3398316.1"/>
    </source>
</evidence>
<accession>A0A8S1E9M3</accession>
<dbReference type="GO" id="GO:0009408">
    <property type="term" value="P:response to heat"/>
    <property type="evidence" value="ECO:0007669"/>
    <property type="project" value="TreeGrafter"/>
</dbReference>
<dbReference type="InterPro" id="IPR002068">
    <property type="entry name" value="A-crystallin/Hsp20_dom"/>
</dbReference>
<dbReference type="Pfam" id="PF00011">
    <property type="entry name" value="HSP20"/>
    <property type="match status" value="1"/>
</dbReference>
<feature type="region of interest" description="Disordered" evidence="3">
    <location>
        <begin position="1"/>
        <end position="23"/>
    </location>
</feature>
<dbReference type="PANTHER" id="PTHR45640">
    <property type="entry name" value="HEAT SHOCK PROTEIN HSP-12.2-RELATED"/>
    <property type="match status" value="1"/>
</dbReference>
<dbReference type="PANTHER" id="PTHR45640:SF29">
    <property type="entry name" value="SHSP DOMAIN-CONTAINING PROTEIN"/>
    <property type="match status" value="1"/>
</dbReference>
<dbReference type="AlphaFoldDB" id="A0A8S1E9M3"/>
<keyword evidence="6" id="KW-1185">Reference proteome</keyword>
<proteinExistence type="inferred from homology"/>
<evidence type="ECO:0000313" key="6">
    <source>
        <dbReference type="Proteomes" id="UP000494206"/>
    </source>
</evidence>
<dbReference type="EMBL" id="CADEPM010000001">
    <property type="protein sequence ID" value="CAB3398316.1"/>
    <property type="molecule type" value="Genomic_DNA"/>
</dbReference>
<evidence type="ECO:0000256" key="3">
    <source>
        <dbReference type="SAM" id="MobiDB-lite"/>
    </source>
</evidence>
<dbReference type="GO" id="GO:0036498">
    <property type="term" value="P:IRE1-mediated unfolded protein response"/>
    <property type="evidence" value="ECO:0007669"/>
    <property type="project" value="TreeGrafter"/>
</dbReference>
<dbReference type="GO" id="GO:0042026">
    <property type="term" value="P:protein refolding"/>
    <property type="evidence" value="ECO:0007669"/>
    <property type="project" value="TreeGrafter"/>
</dbReference>
<evidence type="ECO:0000259" key="4">
    <source>
        <dbReference type="PROSITE" id="PS01031"/>
    </source>
</evidence>
<dbReference type="GO" id="GO:0051082">
    <property type="term" value="F:unfolded protein binding"/>
    <property type="evidence" value="ECO:0007669"/>
    <property type="project" value="TreeGrafter"/>
</dbReference>
<comment type="caution">
    <text evidence="5">The sequence shown here is derived from an EMBL/GenBank/DDBJ whole genome shotgun (WGS) entry which is preliminary data.</text>
</comment>